<dbReference type="Proteomes" id="UP000275368">
    <property type="component" value="Chromosome"/>
</dbReference>
<reference evidence="3 4" key="1">
    <citation type="submission" date="2018-11" db="EMBL/GenBank/DDBJ databases">
        <title>Complete genome sequence of Paenibacillus baekrokdamisoli strain KCTC 33723.</title>
        <authorList>
            <person name="Kang S.W."/>
            <person name="Lee K.C."/>
            <person name="Kim K.K."/>
            <person name="Kim J.S."/>
            <person name="Kim D.S."/>
            <person name="Ko S.H."/>
            <person name="Yang S.H."/>
            <person name="Lee J.S."/>
        </authorList>
    </citation>
    <scope>NUCLEOTIDE SEQUENCE [LARGE SCALE GENOMIC DNA]</scope>
    <source>
        <strain evidence="3 4">KCTC 33723</strain>
    </source>
</reference>
<organism evidence="3 4">
    <name type="scientific">Paenibacillus baekrokdamisoli</name>
    <dbReference type="NCBI Taxonomy" id="1712516"/>
    <lineage>
        <taxon>Bacteria</taxon>
        <taxon>Bacillati</taxon>
        <taxon>Bacillota</taxon>
        <taxon>Bacilli</taxon>
        <taxon>Bacillales</taxon>
        <taxon>Paenibacillaceae</taxon>
        <taxon>Paenibacillus</taxon>
    </lineage>
</organism>
<comment type="similarity">
    <text evidence="1">Belongs to the azoreductase type 2 family.</text>
</comment>
<dbReference type="InterPro" id="IPR050712">
    <property type="entry name" value="NAD(P)H-dep_reductase"/>
</dbReference>
<sequence>MVKMNIVIIAGSNRKSSTSTRLAGYSERLMGQKGHSVTLFDLYRSPLPFYSPDEYHQEHVELQVLKKSLVQADGIVLVTPEYHGSISGVLKNALDHLGQEHFNNKAVLSVSSSGGAVGVSSLTQLQAIVRNLHGINSPEWLSIGGAQRKWFETEGQDGYEIGQDINDRIHRVIGSFLDLTQLVRRESHAAGSISS</sequence>
<evidence type="ECO:0000313" key="4">
    <source>
        <dbReference type="Proteomes" id="UP000275368"/>
    </source>
</evidence>
<evidence type="ECO:0000256" key="1">
    <source>
        <dbReference type="ARBA" id="ARBA00009428"/>
    </source>
</evidence>
<feature type="domain" description="NADPH-dependent FMN reductase-like" evidence="2">
    <location>
        <begin position="4"/>
        <end position="146"/>
    </location>
</feature>
<dbReference type="KEGG" id="pbk:Back11_42060"/>
<name>A0A3G9JAH7_9BACL</name>
<dbReference type="GO" id="GO:0010181">
    <property type="term" value="F:FMN binding"/>
    <property type="evidence" value="ECO:0007669"/>
    <property type="project" value="TreeGrafter"/>
</dbReference>
<dbReference type="Pfam" id="PF03358">
    <property type="entry name" value="FMN_red"/>
    <property type="match status" value="1"/>
</dbReference>
<dbReference type="GO" id="GO:0005829">
    <property type="term" value="C:cytosol"/>
    <property type="evidence" value="ECO:0007669"/>
    <property type="project" value="TreeGrafter"/>
</dbReference>
<dbReference type="AlphaFoldDB" id="A0A3G9JAH7"/>
<evidence type="ECO:0000313" key="3">
    <source>
        <dbReference type="EMBL" id="BBH22861.1"/>
    </source>
</evidence>
<gene>
    <name evidence="3" type="ORF">Back11_42060</name>
</gene>
<dbReference type="Gene3D" id="3.40.50.360">
    <property type="match status" value="1"/>
</dbReference>
<dbReference type="SUPFAM" id="SSF52218">
    <property type="entry name" value="Flavoproteins"/>
    <property type="match status" value="1"/>
</dbReference>
<dbReference type="PANTHER" id="PTHR30543">
    <property type="entry name" value="CHROMATE REDUCTASE"/>
    <property type="match status" value="1"/>
</dbReference>
<protein>
    <submittedName>
        <fullName evidence="3">FMN reductase</fullName>
    </submittedName>
</protein>
<accession>A0A3G9JAH7</accession>
<keyword evidence="4" id="KW-1185">Reference proteome</keyword>
<dbReference type="RefSeq" id="WP_375782031.1">
    <property type="nucleotide sequence ID" value="NZ_AP019308.1"/>
</dbReference>
<dbReference type="PANTHER" id="PTHR30543:SF21">
    <property type="entry name" value="NAD(P)H-DEPENDENT FMN REDUCTASE LOT6"/>
    <property type="match status" value="1"/>
</dbReference>
<dbReference type="GO" id="GO:0016491">
    <property type="term" value="F:oxidoreductase activity"/>
    <property type="evidence" value="ECO:0007669"/>
    <property type="project" value="InterPro"/>
</dbReference>
<dbReference type="InterPro" id="IPR029039">
    <property type="entry name" value="Flavoprotein-like_sf"/>
</dbReference>
<evidence type="ECO:0000259" key="2">
    <source>
        <dbReference type="Pfam" id="PF03358"/>
    </source>
</evidence>
<dbReference type="EMBL" id="AP019308">
    <property type="protein sequence ID" value="BBH22861.1"/>
    <property type="molecule type" value="Genomic_DNA"/>
</dbReference>
<proteinExistence type="inferred from homology"/>
<dbReference type="InterPro" id="IPR005025">
    <property type="entry name" value="FMN_Rdtase-like_dom"/>
</dbReference>